<comment type="similarity">
    <text evidence="2">Belongs to the gluconeogenesis factor family.</text>
</comment>
<name>A0A7G9RZX1_9FIRM</name>
<gene>
    <name evidence="3" type="ORF">H9L01_01920</name>
</gene>
<dbReference type="GO" id="GO:0043743">
    <property type="term" value="F:LPPG:FO 2-phospho-L-lactate transferase activity"/>
    <property type="evidence" value="ECO:0007669"/>
    <property type="project" value="InterPro"/>
</dbReference>
<comment type="function">
    <text evidence="2">Required for morphogenesis under gluconeogenic growth conditions.</text>
</comment>
<dbReference type="NCBIfam" id="TIGR01826">
    <property type="entry name" value="CofD_related"/>
    <property type="match status" value="1"/>
</dbReference>
<dbReference type="AlphaFoldDB" id="A0A7G9RZX1"/>
<dbReference type="InterPro" id="IPR038136">
    <property type="entry name" value="CofD-like_dom_sf"/>
</dbReference>
<protein>
    <recommendedName>
        <fullName evidence="2">Putative gluconeogenesis factor</fullName>
    </recommendedName>
</protein>
<dbReference type="Proteomes" id="UP000515928">
    <property type="component" value="Chromosome"/>
</dbReference>
<evidence type="ECO:0000313" key="3">
    <source>
        <dbReference type="EMBL" id="QNN61146.1"/>
    </source>
</evidence>
<dbReference type="CDD" id="cd07187">
    <property type="entry name" value="YvcK_like"/>
    <property type="match status" value="1"/>
</dbReference>
<dbReference type="Pfam" id="PF01933">
    <property type="entry name" value="CofD"/>
    <property type="match status" value="1"/>
</dbReference>
<proteinExistence type="inferred from homology"/>
<evidence type="ECO:0000256" key="2">
    <source>
        <dbReference type="HAMAP-Rule" id="MF_00973"/>
    </source>
</evidence>
<dbReference type="PANTHER" id="PTHR30135">
    <property type="entry name" value="UNCHARACTERIZED PROTEIN YVCK-RELATED"/>
    <property type="match status" value="1"/>
</dbReference>
<reference evidence="3 4" key="1">
    <citation type="submission" date="2020-08" db="EMBL/GenBank/DDBJ databases">
        <title>Genome sequence of Erysipelothrix inopinata DSM 15511T.</title>
        <authorList>
            <person name="Hyun D.-W."/>
            <person name="Bae J.-W."/>
        </authorList>
    </citation>
    <scope>NUCLEOTIDE SEQUENCE [LARGE SCALE GENOMIC DNA]</scope>
    <source>
        <strain evidence="3 4">DSM 15511</strain>
    </source>
</reference>
<dbReference type="Gene3D" id="3.40.50.10680">
    <property type="entry name" value="CofD-like domains"/>
    <property type="match status" value="1"/>
</dbReference>
<dbReference type="RefSeq" id="WP_187534309.1">
    <property type="nucleotide sequence ID" value="NZ_CBCSHU010000001.1"/>
</dbReference>
<keyword evidence="1 2" id="KW-0963">Cytoplasm</keyword>
<comment type="subcellular location">
    <subcellularLocation>
        <location evidence="2">Cytoplasm</location>
    </subcellularLocation>
</comment>
<dbReference type="HAMAP" id="MF_00973">
    <property type="entry name" value="Gluconeogen_factor"/>
    <property type="match status" value="1"/>
</dbReference>
<dbReference type="KEGG" id="eio:H9L01_01920"/>
<dbReference type="InterPro" id="IPR010119">
    <property type="entry name" value="Gluconeogen_factor"/>
</dbReference>
<sequence>MIKVVVIGGGKGQSALLRGLKNIEDIHLTAIVTVADDGGSTGRLREEFDIPGMGDIRNVMVALAESETMISQIMNYRFDESKRSSLAGHNLGNLILTALTEESGSFMGAVTNMSKVLNVKGDVFPASTDVITLCARMEDGTIVRGESNIPKYLNSIEEVYYDVVVEATKESVAAIQSADIILFGVGSLYTSIIPNVIIPEINEAIRTSKAKKVYYCNAMSQPGETEGYTGEDHVDAIIKHGVEHIDLVVRASDKVPEDVIRNYQEEGSHMIRFAHENHDYAILSQELLEFKNRRIRHSHTKVSDGFKEILEALECPLAVK</sequence>
<accession>A0A7G9RZX1</accession>
<dbReference type="GO" id="GO:0005737">
    <property type="term" value="C:cytoplasm"/>
    <property type="evidence" value="ECO:0007669"/>
    <property type="project" value="UniProtKB-SubCell"/>
</dbReference>
<dbReference type="PANTHER" id="PTHR30135:SF3">
    <property type="entry name" value="GLUCONEOGENESIS FACTOR-RELATED"/>
    <property type="match status" value="1"/>
</dbReference>
<evidence type="ECO:0000313" key="4">
    <source>
        <dbReference type="Proteomes" id="UP000515928"/>
    </source>
</evidence>
<keyword evidence="4" id="KW-1185">Reference proteome</keyword>
<dbReference type="InterPro" id="IPR002882">
    <property type="entry name" value="CofD"/>
</dbReference>
<dbReference type="EMBL" id="CP060715">
    <property type="protein sequence ID" value="QNN61146.1"/>
    <property type="molecule type" value="Genomic_DNA"/>
</dbReference>
<dbReference type="SUPFAM" id="SSF142338">
    <property type="entry name" value="CofD-like"/>
    <property type="match status" value="1"/>
</dbReference>
<dbReference type="GO" id="GO:0008360">
    <property type="term" value="P:regulation of cell shape"/>
    <property type="evidence" value="ECO:0007669"/>
    <property type="project" value="UniProtKB-UniRule"/>
</dbReference>
<organism evidence="3 4">
    <name type="scientific">Erysipelothrix inopinata</name>
    <dbReference type="NCBI Taxonomy" id="225084"/>
    <lineage>
        <taxon>Bacteria</taxon>
        <taxon>Bacillati</taxon>
        <taxon>Bacillota</taxon>
        <taxon>Erysipelotrichia</taxon>
        <taxon>Erysipelotrichales</taxon>
        <taxon>Erysipelotrichaceae</taxon>
        <taxon>Erysipelothrix</taxon>
    </lineage>
</organism>
<evidence type="ECO:0000256" key="1">
    <source>
        <dbReference type="ARBA" id="ARBA00022490"/>
    </source>
</evidence>